<dbReference type="RefSeq" id="WP_072833914.1">
    <property type="nucleotide sequence ID" value="NZ_FQUU01000002.1"/>
</dbReference>
<sequence length="386" mass="44207">MSRFYSWLNASQEFVSMYKGEEPFASFIKKQFAKHKKYGSTDRKNISQLCYGFFRLGKAFEEQPVIDRLLIGVFLSSRSSNDVLQEIKPLWNENITLNTHEKFSFLQAKEELSKVFPLHHKLSSKIDREVFQISMFHQPLLFIRVRPGKIDVVEQKLKAAAIQYNRVNDSCLAIANSSKVDAAIHLNRDAVIQDLNSQKVLDILPGYIQSDRPFGAWDCCAASGGKSILLKDMYPQVELTVSDIRETILRNLHQRFSQAGIKDYHSFDADLTQPTFILNKTFDLVICDAPCSGSGTWSRTPEQLAFFKEETIDHYNKLQKSISLNSSKSVRKGGYFLYITCSVFENENEDIVQFLQSHSSLKLLCQQYFIGYDKSADTLFTALFTL</sequence>
<dbReference type="InterPro" id="IPR001678">
    <property type="entry name" value="MeTrfase_RsmB-F_NOP2_dom"/>
</dbReference>
<dbReference type="PANTHER" id="PTHR22807">
    <property type="entry name" value="NOP2 YEAST -RELATED NOL1/NOP2/FMU SUN DOMAIN-CONTAINING"/>
    <property type="match status" value="1"/>
</dbReference>
<dbReference type="GO" id="GO:0003723">
    <property type="term" value="F:RNA binding"/>
    <property type="evidence" value="ECO:0007669"/>
    <property type="project" value="UniProtKB-UniRule"/>
</dbReference>
<evidence type="ECO:0000313" key="8">
    <source>
        <dbReference type="Proteomes" id="UP000184048"/>
    </source>
</evidence>
<evidence type="ECO:0000256" key="4">
    <source>
        <dbReference type="ARBA" id="ARBA00022884"/>
    </source>
</evidence>
<dbReference type="InterPro" id="IPR023267">
    <property type="entry name" value="RCMT"/>
</dbReference>
<dbReference type="Gene3D" id="3.40.50.150">
    <property type="entry name" value="Vaccinia Virus protein VP39"/>
    <property type="match status" value="1"/>
</dbReference>
<feature type="active site" description="Nucleophile" evidence="5">
    <location>
        <position position="341"/>
    </location>
</feature>
<dbReference type="GO" id="GO:0009383">
    <property type="term" value="F:rRNA (cytosine-C5-)-methyltransferase activity"/>
    <property type="evidence" value="ECO:0007669"/>
    <property type="project" value="TreeGrafter"/>
</dbReference>
<evidence type="ECO:0000256" key="3">
    <source>
        <dbReference type="ARBA" id="ARBA00022691"/>
    </source>
</evidence>
<dbReference type="GO" id="GO:0070475">
    <property type="term" value="P:rRNA base methylation"/>
    <property type="evidence" value="ECO:0007669"/>
    <property type="project" value="TreeGrafter"/>
</dbReference>
<comment type="caution">
    <text evidence="5">Lacks conserved residue(s) required for the propagation of feature annotation.</text>
</comment>
<feature type="binding site" evidence="5">
    <location>
        <position position="288"/>
    </location>
    <ligand>
        <name>S-adenosyl-L-methionine</name>
        <dbReference type="ChEBI" id="CHEBI:59789"/>
    </ligand>
</feature>
<dbReference type="Proteomes" id="UP000184048">
    <property type="component" value="Unassembled WGS sequence"/>
</dbReference>
<keyword evidence="2 5" id="KW-0808">Transferase</keyword>
<dbReference type="OrthoDB" id="9810297at2"/>
<reference evidence="7 8" key="1">
    <citation type="submission" date="2016-11" db="EMBL/GenBank/DDBJ databases">
        <authorList>
            <person name="Jaros S."/>
            <person name="Januszkiewicz K."/>
            <person name="Wedrychowicz H."/>
        </authorList>
    </citation>
    <scope>NUCLEOTIDE SEQUENCE [LARGE SCALE GENOMIC DNA]</scope>
    <source>
        <strain evidence="7 8">DSM 18119</strain>
    </source>
</reference>
<evidence type="ECO:0000256" key="2">
    <source>
        <dbReference type="ARBA" id="ARBA00022679"/>
    </source>
</evidence>
<evidence type="ECO:0000256" key="5">
    <source>
        <dbReference type="PROSITE-ProRule" id="PRU01023"/>
    </source>
</evidence>
<dbReference type="SUPFAM" id="SSF53335">
    <property type="entry name" value="S-adenosyl-L-methionine-dependent methyltransferases"/>
    <property type="match status" value="1"/>
</dbReference>
<feature type="binding site" evidence="5">
    <location>
        <position position="243"/>
    </location>
    <ligand>
        <name>S-adenosyl-L-methionine</name>
        <dbReference type="ChEBI" id="CHEBI:59789"/>
    </ligand>
</feature>
<dbReference type="PROSITE" id="PS51686">
    <property type="entry name" value="SAM_MT_RSMB_NOP"/>
    <property type="match status" value="1"/>
</dbReference>
<dbReference type="Pfam" id="PF01189">
    <property type="entry name" value="Methyltr_RsmB-F"/>
    <property type="match status" value="1"/>
</dbReference>
<keyword evidence="3 5" id="KW-0949">S-adenosyl-L-methionine</keyword>
<dbReference type="CDD" id="cd02440">
    <property type="entry name" value="AdoMet_MTases"/>
    <property type="match status" value="1"/>
</dbReference>
<protein>
    <submittedName>
        <fullName evidence="7">16S rRNA (Cytosine967-C5)-methyltransferase</fullName>
    </submittedName>
</protein>
<dbReference type="InterPro" id="IPR029063">
    <property type="entry name" value="SAM-dependent_MTases_sf"/>
</dbReference>
<evidence type="ECO:0000259" key="6">
    <source>
        <dbReference type="PROSITE" id="PS51686"/>
    </source>
</evidence>
<dbReference type="InterPro" id="IPR049560">
    <property type="entry name" value="MeTrfase_RsmB-F_NOP2_cat"/>
</dbReference>
<evidence type="ECO:0000256" key="1">
    <source>
        <dbReference type="ARBA" id="ARBA00022603"/>
    </source>
</evidence>
<accession>A0A1M4UV55</accession>
<keyword evidence="1 5" id="KW-0489">Methyltransferase</keyword>
<feature type="domain" description="SAM-dependent MTase RsmB/NOP-type" evidence="6">
    <location>
        <begin position="112"/>
        <end position="386"/>
    </location>
</feature>
<dbReference type="AlphaFoldDB" id="A0A1M4UV55"/>
<feature type="binding site" evidence="5">
    <location>
        <position position="270"/>
    </location>
    <ligand>
        <name>S-adenosyl-L-methionine</name>
        <dbReference type="ChEBI" id="CHEBI:59789"/>
    </ligand>
</feature>
<proteinExistence type="inferred from homology"/>
<comment type="similarity">
    <text evidence="5">Belongs to the class I-like SAM-binding methyltransferase superfamily. RsmB/NOP family.</text>
</comment>
<organism evidence="7 8">
    <name type="scientific">Flavisolibacter ginsengisoli DSM 18119</name>
    <dbReference type="NCBI Taxonomy" id="1121884"/>
    <lineage>
        <taxon>Bacteria</taxon>
        <taxon>Pseudomonadati</taxon>
        <taxon>Bacteroidota</taxon>
        <taxon>Chitinophagia</taxon>
        <taxon>Chitinophagales</taxon>
        <taxon>Chitinophagaceae</taxon>
        <taxon>Flavisolibacter</taxon>
    </lineage>
</organism>
<dbReference type="PANTHER" id="PTHR22807:SF61">
    <property type="entry name" value="NOL1_NOP2_SUN FAMILY PROTEIN _ ANTITERMINATION NUSB DOMAIN-CONTAINING PROTEIN"/>
    <property type="match status" value="1"/>
</dbReference>
<dbReference type="PRINTS" id="PR02008">
    <property type="entry name" value="RCMTFAMILY"/>
</dbReference>
<keyword evidence="8" id="KW-1185">Reference proteome</keyword>
<keyword evidence="4 5" id="KW-0694">RNA-binding</keyword>
<dbReference type="EMBL" id="FQUU01000002">
    <property type="protein sequence ID" value="SHE60564.1"/>
    <property type="molecule type" value="Genomic_DNA"/>
</dbReference>
<gene>
    <name evidence="7" type="ORF">SAMN02745131_00783</name>
</gene>
<evidence type="ECO:0000313" key="7">
    <source>
        <dbReference type="EMBL" id="SHE60564.1"/>
    </source>
</evidence>
<name>A0A1M4UV55_9BACT</name>
<dbReference type="STRING" id="1121884.SAMN02745131_00783"/>
<dbReference type="GO" id="GO:0005829">
    <property type="term" value="C:cytosol"/>
    <property type="evidence" value="ECO:0007669"/>
    <property type="project" value="TreeGrafter"/>
</dbReference>